<gene>
    <name evidence="3" type="ORF">DRB17_18780</name>
</gene>
<dbReference type="InterPro" id="IPR041916">
    <property type="entry name" value="Anti_sigma_zinc_sf"/>
</dbReference>
<keyword evidence="4" id="KW-1185">Reference proteome</keyword>
<feature type="compositionally biased region" description="Polar residues" evidence="1">
    <location>
        <begin position="150"/>
        <end position="177"/>
    </location>
</feature>
<evidence type="ECO:0000256" key="1">
    <source>
        <dbReference type="SAM" id="MobiDB-lite"/>
    </source>
</evidence>
<accession>A0A369TBH8</accession>
<feature type="region of interest" description="Disordered" evidence="1">
    <location>
        <begin position="139"/>
        <end position="177"/>
    </location>
</feature>
<feature type="transmembrane region" description="Helical" evidence="2">
    <location>
        <begin position="95"/>
        <end position="113"/>
    </location>
</feature>
<keyword evidence="2" id="KW-0472">Membrane</keyword>
<organism evidence="3 4">
    <name type="scientific">Ferruginivarius sediminum</name>
    <dbReference type="NCBI Taxonomy" id="2661937"/>
    <lineage>
        <taxon>Bacteria</taxon>
        <taxon>Pseudomonadati</taxon>
        <taxon>Pseudomonadota</taxon>
        <taxon>Alphaproteobacteria</taxon>
        <taxon>Rhodospirillales</taxon>
        <taxon>Rhodospirillaceae</taxon>
        <taxon>Ferruginivarius</taxon>
    </lineage>
</organism>
<dbReference type="AlphaFoldDB" id="A0A369TBH8"/>
<dbReference type="Gene3D" id="1.10.10.1320">
    <property type="entry name" value="Anti-sigma factor, zinc-finger domain"/>
    <property type="match status" value="1"/>
</dbReference>
<dbReference type="Proteomes" id="UP000253941">
    <property type="component" value="Unassembled WGS sequence"/>
</dbReference>
<sequence>MAKRQTSSEEITEETLAAYRDGELDEVRRTQVEAYLAANPQAAQFVDDSGRLTSALHHLFDRRLDEPLPASHAELGKELERHLQRNKRAPRVRRIALVAASVALALLAGGVGWQQLSNDSANEKLFAFFQNSQSGTVQSASELEPATAEKATTVSQNEAAGENAGSQSESGTGQNKTGAPDFSEFGFALIGTRLLAQGDSGSMQLIYESQQGARVELFFNSSGGSAGRSLTLMEKGPISLMFWNNQGRAYSLLGEVDRDTLLNMGKVVNGEWTVDISGNDGQGTSEENGGNAAGSKRNGQQSTSPDGASGQEPSATDGTVTPEEANDSGGDSQKET</sequence>
<evidence type="ECO:0008006" key="5">
    <source>
        <dbReference type="Google" id="ProtNLM"/>
    </source>
</evidence>
<evidence type="ECO:0000313" key="4">
    <source>
        <dbReference type="Proteomes" id="UP000253941"/>
    </source>
</evidence>
<name>A0A369TBH8_9PROT</name>
<dbReference type="RefSeq" id="WP_114583768.1">
    <property type="nucleotide sequence ID" value="NZ_QPMH01000031.1"/>
</dbReference>
<keyword evidence="2" id="KW-0812">Transmembrane</keyword>
<dbReference type="EMBL" id="QPMH01000031">
    <property type="protein sequence ID" value="RDD60286.1"/>
    <property type="molecule type" value="Genomic_DNA"/>
</dbReference>
<feature type="region of interest" description="Disordered" evidence="1">
    <location>
        <begin position="273"/>
        <end position="336"/>
    </location>
</feature>
<comment type="caution">
    <text evidence="3">The sequence shown here is derived from an EMBL/GenBank/DDBJ whole genome shotgun (WGS) entry which is preliminary data.</text>
</comment>
<proteinExistence type="predicted"/>
<evidence type="ECO:0000313" key="3">
    <source>
        <dbReference type="EMBL" id="RDD60286.1"/>
    </source>
</evidence>
<reference evidence="3 4" key="1">
    <citation type="submission" date="2018-07" db="EMBL/GenBank/DDBJ databases">
        <title>Venubactetium sediminum gen. nov., sp. nov., isolated from a marine solar saltern.</title>
        <authorList>
            <person name="Wang S."/>
        </authorList>
    </citation>
    <scope>NUCLEOTIDE SEQUENCE [LARGE SCALE GENOMIC DNA]</scope>
    <source>
        <strain evidence="3 4">WD2A32</strain>
    </source>
</reference>
<evidence type="ECO:0000256" key="2">
    <source>
        <dbReference type="SAM" id="Phobius"/>
    </source>
</evidence>
<feature type="compositionally biased region" description="Polar residues" evidence="1">
    <location>
        <begin position="297"/>
        <end position="319"/>
    </location>
</feature>
<keyword evidence="2" id="KW-1133">Transmembrane helix</keyword>
<protein>
    <recommendedName>
        <fullName evidence="5">Anti-sigma factor</fullName>
    </recommendedName>
</protein>